<dbReference type="Pfam" id="PF00583">
    <property type="entry name" value="Acetyltransf_1"/>
    <property type="match status" value="1"/>
</dbReference>
<dbReference type="CDD" id="cd04301">
    <property type="entry name" value="NAT_SF"/>
    <property type="match status" value="1"/>
</dbReference>
<keyword evidence="3" id="KW-1185">Reference proteome</keyword>
<accession>A0A942U8B6</accession>
<reference evidence="2" key="1">
    <citation type="submission" date="2021-05" db="EMBL/GenBank/DDBJ databases">
        <title>Novel Bacillus species.</title>
        <authorList>
            <person name="Liu G."/>
        </authorList>
    </citation>
    <scope>NUCLEOTIDE SEQUENCE</scope>
    <source>
        <strain evidence="2">FJAT-49825</strain>
    </source>
</reference>
<protein>
    <submittedName>
        <fullName evidence="2">GNAT family N-acetyltransferase</fullName>
    </submittedName>
</protein>
<dbReference type="Proteomes" id="UP000679749">
    <property type="component" value="Unassembled WGS sequence"/>
</dbReference>
<evidence type="ECO:0000313" key="3">
    <source>
        <dbReference type="Proteomes" id="UP000679749"/>
    </source>
</evidence>
<evidence type="ECO:0000313" key="2">
    <source>
        <dbReference type="EMBL" id="MBS4214128.1"/>
    </source>
</evidence>
<name>A0A942U8B6_9BACI</name>
<dbReference type="AlphaFoldDB" id="A0A942U8B6"/>
<organism evidence="2 3">
    <name type="scientific">Neobacillus rhizophilus</name>
    <dbReference type="NCBI Taxonomy" id="2833579"/>
    <lineage>
        <taxon>Bacteria</taxon>
        <taxon>Bacillati</taxon>
        <taxon>Bacillota</taxon>
        <taxon>Bacilli</taxon>
        <taxon>Bacillales</taxon>
        <taxon>Bacillaceae</taxon>
        <taxon>Neobacillus</taxon>
    </lineage>
</organism>
<dbReference type="SUPFAM" id="SSF55729">
    <property type="entry name" value="Acyl-CoA N-acyltransferases (Nat)"/>
    <property type="match status" value="1"/>
</dbReference>
<dbReference type="RefSeq" id="WP_213118622.1">
    <property type="nucleotide sequence ID" value="NZ_JAGYPF010000003.1"/>
</dbReference>
<evidence type="ECO:0000259" key="1">
    <source>
        <dbReference type="Pfam" id="PF00583"/>
    </source>
</evidence>
<dbReference type="Gene3D" id="3.40.630.30">
    <property type="match status" value="1"/>
</dbReference>
<dbReference type="GO" id="GO:0016747">
    <property type="term" value="F:acyltransferase activity, transferring groups other than amino-acyl groups"/>
    <property type="evidence" value="ECO:0007669"/>
    <property type="project" value="InterPro"/>
</dbReference>
<comment type="caution">
    <text evidence="2">The sequence shown here is derived from an EMBL/GenBank/DDBJ whole genome shotgun (WGS) entry which is preliminary data.</text>
</comment>
<dbReference type="EMBL" id="JAGYPF010000003">
    <property type="protein sequence ID" value="MBS4214128.1"/>
    <property type="molecule type" value="Genomic_DNA"/>
</dbReference>
<dbReference type="InterPro" id="IPR000182">
    <property type="entry name" value="GNAT_dom"/>
</dbReference>
<proteinExistence type="predicted"/>
<feature type="domain" description="N-acetyltransferase" evidence="1">
    <location>
        <begin position="30"/>
        <end position="73"/>
    </location>
</feature>
<gene>
    <name evidence="2" type="ORF">KHA99_16875</name>
</gene>
<sequence>MALQVNLQAMQACTVCLFFGFSLQGKPEKLSSIYILKEYQGQGIKKLLVELVIRKLEAMGINTMLFFVLEDNQ</sequence>
<dbReference type="InterPro" id="IPR016181">
    <property type="entry name" value="Acyl_CoA_acyltransferase"/>
</dbReference>